<evidence type="ECO:0000256" key="1">
    <source>
        <dbReference type="ARBA" id="ARBA00022603"/>
    </source>
</evidence>
<dbReference type="OrthoDB" id="9800643at2"/>
<keyword evidence="3 5" id="KW-0949">S-adenosyl-L-methionine</keyword>
<evidence type="ECO:0000256" key="3">
    <source>
        <dbReference type="ARBA" id="ARBA00022691"/>
    </source>
</evidence>
<protein>
    <recommendedName>
        <fullName evidence="5">Release factor glutamine methyltransferase</fullName>
        <shortName evidence="5">RF MTase</shortName>
        <ecNumber evidence="5">2.1.1.297</ecNumber>
    </recommendedName>
    <alternativeName>
        <fullName evidence="5">N5-glutamine methyltransferase PrmC</fullName>
    </alternativeName>
    <alternativeName>
        <fullName evidence="5">Protein-(glutamine-N5) MTase PrmC</fullName>
    </alternativeName>
    <alternativeName>
        <fullName evidence="5">Protein-glutamine N-methyltransferase PrmC</fullName>
    </alternativeName>
</protein>
<dbReference type="InterPro" id="IPR050320">
    <property type="entry name" value="N5-glutamine_MTase"/>
</dbReference>
<dbReference type="InterPro" id="IPR019874">
    <property type="entry name" value="RF_methyltr_PrmC"/>
</dbReference>
<keyword evidence="2 5" id="KW-0808">Transferase</keyword>
<feature type="domain" description="Release factor glutamine methyltransferase N-terminal" evidence="7">
    <location>
        <begin position="7"/>
        <end position="75"/>
    </location>
</feature>
<dbReference type="GO" id="GO:0032259">
    <property type="term" value="P:methylation"/>
    <property type="evidence" value="ECO:0007669"/>
    <property type="project" value="UniProtKB-KW"/>
</dbReference>
<dbReference type="Gene3D" id="1.10.8.10">
    <property type="entry name" value="DNA helicase RuvA subunit, C-terminal domain"/>
    <property type="match status" value="1"/>
</dbReference>
<dbReference type="InterPro" id="IPR040758">
    <property type="entry name" value="PrmC_N"/>
</dbReference>
<evidence type="ECO:0000256" key="5">
    <source>
        <dbReference type="HAMAP-Rule" id="MF_02126"/>
    </source>
</evidence>
<dbReference type="SUPFAM" id="SSF53335">
    <property type="entry name" value="S-adenosyl-L-methionine-dependent methyltransferases"/>
    <property type="match status" value="1"/>
</dbReference>
<comment type="caution">
    <text evidence="8">The sequence shown here is derived from an EMBL/GenBank/DDBJ whole genome shotgun (WGS) entry which is preliminary data.</text>
</comment>
<dbReference type="Pfam" id="PF05175">
    <property type="entry name" value="MTS"/>
    <property type="match status" value="1"/>
</dbReference>
<evidence type="ECO:0000256" key="2">
    <source>
        <dbReference type="ARBA" id="ARBA00022679"/>
    </source>
</evidence>
<dbReference type="InterPro" id="IPR029063">
    <property type="entry name" value="SAM-dependent_MTases_sf"/>
</dbReference>
<evidence type="ECO:0000259" key="6">
    <source>
        <dbReference type="Pfam" id="PF05175"/>
    </source>
</evidence>
<comment type="catalytic activity">
    <reaction evidence="4 5">
        <text>L-glutaminyl-[peptide chain release factor] + S-adenosyl-L-methionine = N(5)-methyl-L-glutaminyl-[peptide chain release factor] + S-adenosyl-L-homocysteine + H(+)</text>
        <dbReference type="Rhea" id="RHEA:42896"/>
        <dbReference type="Rhea" id="RHEA-COMP:10271"/>
        <dbReference type="Rhea" id="RHEA-COMP:10272"/>
        <dbReference type="ChEBI" id="CHEBI:15378"/>
        <dbReference type="ChEBI" id="CHEBI:30011"/>
        <dbReference type="ChEBI" id="CHEBI:57856"/>
        <dbReference type="ChEBI" id="CHEBI:59789"/>
        <dbReference type="ChEBI" id="CHEBI:61891"/>
        <dbReference type="EC" id="2.1.1.297"/>
    </reaction>
</comment>
<feature type="binding site" evidence="5">
    <location>
        <position position="140"/>
    </location>
    <ligand>
        <name>S-adenosyl-L-methionine</name>
        <dbReference type="ChEBI" id="CHEBI:59789"/>
    </ligand>
</feature>
<proteinExistence type="inferred from homology"/>
<comment type="function">
    <text evidence="5">Methylates the class 1 translation termination release factors RF1/PrfA and RF2/PrfB on the glutamine residue of the universally conserved GGQ motif.</text>
</comment>
<evidence type="ECO:0000313" key="9">
    <source>
        <dbReference type="Proteomes" id="UP000306113"/>
    </source>
</evidence>
<keyword evidence="1 5" id="KW-0489">Methyltransferase</keyword>
<dbReference type="PROSITE" id="PS00092">
    <property type="entry name" value="N6_MTASE"/>
    <property type="match status" value="1"/>
</dbReference>
<evidence type="ECO:0000256" key="4">
    <source>
        <dbReference type="ARBA" id="ARBA00048391"/>
    </source>
</evidence>
<dbReference type="GO" id="GO:0102559">
    <property type="term" value="F:peptide chain release factor N(5)-glutamine methyltransferase activity"/>
    <property type="evidence" value="ECO:0007669"/>
    <property type="project" value="UniProtKB-EC"/>
</dbReference>
<accession>A0A4S3MAW1</accession>
<evidence type="ECO:0000259" key="7">
    <source>
        <dbReference type="Pfam" id="PF17827"/>
    </source>
</evidence>
<organism evidence="8 9">
    <name type="scientific">Thalassobius vesicularis</name>
    <dbReference type="NCBI Taxonomy" id="1294297"/>
    <lineage>
        <taxon>Bacteria</taxon>
        <taxon>Pseudomonadati</taxon>
        <taxon>Pseudomonadota</taxon>
        <taxon>Alphaproteobacteria</taxon>
        <taxon>Rhodobacterales</taxon>
        <taxon>Roseobacteraceae</taxon>
        <taxon>Thalassovita</taxon>
    </lineage>
</organism>
<feature type="binding site" evidence="5">
    <location>
        <position position="183"/>
    </location>
    <ligand>
        <name>S-adenosyl-L-methionine</name>
        <dbReference type="ChEBI" id="CHEBI:59789"/>
    </ligand>
</feature>
<dbReference type="EC" id="2.1.1.297" evidence="5"/>
<feature type="domain" description="Methyltransferase small" evidence="6">
    <location>
        <begin position="100"/>
        <end position="212"/>
    </location>
</feature>
<dbReference type="CDD" id="cd02440">
    <property type="entry name" value="AdoMet_MTases"/>
    <property type="match status" value="1"/>
</dbReference>
<dbReference type="PANTHER" id="PTHR18895">
    <property type="entry name" value="HEMK METHYLTRANSFERASE"/>
    <property type="match status" value="1"/>
</dbReference>
<feature type="binding site" evidence="5">
    <location>
        <position position="169"/>
    </location>
    <ligand>
        <name>S-adenosyl-L-methionine</name>
        <dbReference type="ChEBI" id="CHEBI:59789"/>
    </ligand>
</feature>
<dbReference type="InterPro" id="IPR007848">
    <property type="entry name" value="Small_mtfrase_dom"/>
</dbReference>
<dbReference type="GO" id="GO:0003676">
    <property type="term" value="F:nucleic acid binding"/>
    <property type="evidence" value="ECO:0007669"/>
    <property type="project" value="InterPro"/>
</dbReference>
<dbReference type="AlphaFoldDB" id="A0A4S3MAW1"/>
<gene>
    <name evidence="5 8" type="primary">prmC</name>
    <name evidence="8" type="ORF">E7681_12335</name>
</gene>
<feature type="binding site" evidence="5">
    <location>
        <begin position="183"/>
        <end position="186"/>
    </location>
    <ligand>
        <name>substrate</name>
    </ligand>
</feature>
<dbReference type="NCBIfam" id="TIGR00536">
    <property type="entry name" value="hemK_fam"/>
    <property type="match status" value="1"/>
</dbReference>
<dbReference type="HAMAP" id="MF_02126">
    <property type="entry name" value="RF_methyltr_PrmC"/>
    <property type="match status" value="1"/>
</dbReference>
<reference evidence="8 9" key="1">
    <citation type="submission" date="2019-04" db="EMBL/GenBank/DDBJ databases">
        <title>Draft genome sequence of Youngimonas vesicularis.</title>
        <authorList>
            <person name="Hameed A."/>
        </authorList>
    </citation>
    <scope>NUCLEOTIDE SEQUENCE [LARGE SCALE GENOMIC DNA]</scope>
    <source>
        <strain evidence="8 9">CC-AMW-E</strain>
    </source>
</reference>
<dbReference type="InterPro" id="IPR004556">
    <property type="entry name" value="HemK-like"/>
</dbReference>
<dbReference type="RefSeq" id="WP_136339604.1">
    <property type="nucleotide sequence ID" value="NZ_SSMD01000005.1"/>
</dbReference>
<feature type="binding site" evidence="5">
    <location>
        <begin position="117"/>
        <end position="121"/>
    </location>
    <ligand>
        <name>S-adenosyl-L-methionine</name>
        <dbReference type="ChEBI" id="CHEBI:59789"/>
    </ligand>
</feature>
<dbReference type="Gene3D" id="3.40.50.150">
    <property type="entry name" value="Vaccinia Virus protein VP39"/>
    <property type="match status" value="1"/>
</dbReference>
<dbReference type="EMBL" id="SSMD01000005">
    <property type="protein sequence ID" value="THD73473.1"/>
    <property type="molecule type" value="Genomic_DNA"/>
</dbReference>
<evidence type="ECO:0000313" key="8">
    <source>
        <dbReference type="EMBL" id="THD73473.1"/>
    </source>
</evidence>
<comment type="similarity">
    <text evidence="5">Belongs to the protein N5-glutamine methyltransferase family. PrmC subfamily.</text>
</comment>
<dbReference type="InterPro" id="IPR002052">
    <property type="entry name" value="DNA_methylase_N6_adenine_CS"/>
</dbReference>
<dbReference type="Pfam" id="PF17827">
    <property type="entry name" value="PrmC_N"/>
    <property type="match status" value="1"/>
</dbReference>
<dbReference type="NCBIfam" id="TIGR03534">
    <property type="entry name" value="RF_mod_PrmC"/>
    <property type="match status" value="1"/>
</dbReference>
<keyword evidence="9" id="KW-1185">Reference proteome</keyword>
<name>A0A4S3MAW1_9RHOB</name>
<sequence>MKPRVSETLRFGAARLAEAGIDAGDARHLLAFALGVSRDRLVLMGGDAMPSEAAARFDEALTRRIAHEPVSKIVGTRAFWGREFRVTPDVLDPRPETETLIAEALAGPAPTRFLDLGTGSGCIALTLLAEWPQARGVACDLSAAALNVAAENARSLGVEGQVDLRRSDWFGAVDGVFDLIVSNPPYITAQEMTELSPEVLGHDPHMALTPGGDGLEPYRVIARDGAAYLAPEGRVLVEIGWKQGPDVAALFAQNGWREIRVLPDLDGRDRVVAAIRG</sequence>
<dbReference type="PANTHER" id="PTHR18895:SF74">
    <property type="entry name" value="MTRF1L RELEASE FACTOR GLUTAMINE METHYLTRANSFERASE"/>
    <property type="match status" value="1"/>
</dbReference>
<dbReference type="Proteomes" id="UP000306113">
    <property type="component" value="Unassembled WGS sequence"/>
</dbReference>